<dbReference type="AlphaFoldDB" id="A0A316GK31"/>
<evidence type="ECO:0008006" key="3">
    <source>
        <dbReference type="Google" id="ProtNLM"/>
    </source>
</evidence>
<name>A0A316GK31_9RHOB</name>
<dbReference type="OrthoDB" id="7593663at2"/>
<dbReference type="Proteomes" id="UP000245708">
    <property type="component" value="Unassembled WGS sequence"/>
</dbReference>
<keyword evidence="2" id="KW-1185">Reference proteome</keyword>
<sequence length="315" mass="35697">MIAITAFFAPPEQTIRKYNFLIFQKHLQIPLIVVEWSPEGIFHIREDECDHLIQITSGSILWQKEALLNIGIMKARALGYDKVALLDADIVFLEPKWAEVVSETLDDNYLVQCFNEVRYLPETGQINLMTINQISGIESQMQVPSLSFVNRLGLQQLFAKRDMDDRPLEALGTNLLGNPGLATAINIGKLSFKLYDANIVGAGDLVMFSAANGLLDELFEERSFSNAHKEHIIYWAQSNEIINSRFGCCDLCLAHLWHGDGESRSYLKRFEILSSRNFNPIDDIKKNSSGLLEFTEYGGRLICPVGEYMDRRKDG</sequence>
<accession>A0A316GK31</accession>
<organism evidence="1 2">
    <name type="scientific">Roseicyclus mahoneyensis</name>
    <dbReference type="NCBI Taxonomy" id="164332"/>
    <lineage>
        <taxon>Bacteria</taxon>
        <taxon>Pseudomonadati</taxon>
        <taxon>Pseudomonadota</taxon>
        <taxon>Alphaproteobacteria</taxon>
        <taxon>Rhodobacterales</taxon>
        <taxon>Roseobacteraceae</taxon>
        <taxon>Roseicyclus</taxon>
    </lineage>
</organism>
<protein>
    <recommendedName>
        <fullName evidence="3">Glycosyl transferase family 2</fullName>
    </recommendedName>
</protein>
<evidence type="ECO:0000313" key="1">
    <source>
        <dbReference type="EMBL" id="PWK60557.1"/>
    </source>
</evidence>
<evidence type="ECO:0000313" key="2">
    <source>
        <dbReference type="Proteomes" id="UP000245708"/>
    </source>
</evidence>
<dbReference type="EMBL" id="QGGW01000004">
    <property type="protein sequence ID" value="PWK60557.1"/>
    <property type="molecule type" value="Genomic_DNA"/>
</dbReference>
<proteinExistence type="predicted"/>
<dbReference type="RefSeq" id="WP_146199982.1">
    <property type="nucleotide sequence ID" value="NZ_QGGW01000004.1"/>
</dbReference>
<gene>
    <name evidence="1" type="ORF">C7455_104194</name>
</gene>
<reference evidence="1 2" key="1">
    <citation type="submission" date="2018-05" db="EMBL/GenBank/DDBJ databases">
        <title>Genomic Encyclopedia of Type Strains, Phase IV (KMG-IV): sequencing the most valuable type-strain genomes for metagenomic binning, comparative biology and taxonomic classification.</title>
        <authorList>
            <person name="Goeker M."/>
        </authorList>
    </citation>
    <scope>NUCLEOTIDE SEQUENCE [LARGE SCALE GENOMIC DNA]</scope>
    <source>
        <strain evidence="1 2">DSM 16097</strain>
    </source>
</reference>
<comment type="caution">
    <text evidence="1">The sequence shown here is derived from an EMBL/GenBank/DDBJ whole genome shotgun (WGS) entry which is preliminary data.</text>
</comment>